<feature type="non-terminal residue" evidence="3">
    <location>
        <position position="1"/>
    </location>
</feature>
<dbReference type="GO" id="GO:0016020">
    <property type="term" value="C:membrane"/>
    <property type="evidence" value="ECO:0007669"/>
    <property type="project" value="TreeGrafter"/>
</dbReference>
<evidence type="ECO:0000256" key="1">
    <source>
        <dbReference type="ARBA" id="ARBA00023002"/>
    </source>
</evidence>
<protein>
    <submittedName>
        <fullName evidence="3">Formate dehydrogenase major subunit</fullName>
    </submittedName>
</protein>
<reference evidence="3 4" key="1">
    <citation type="journal article" date="2020" name="Front. Microbiol.">
        <title>Single-cell genomics of novel Actinobacteria with the Wood-Ljungdahl pathway discovered in a serpentinizing system.</title>
        <authorList>
            <person name="Merino N."/>
            <person name="Kawai M."/>
            <person name="Boyd E.S."/>
            <person name="Colman D.R."/>
            <person name="McGlynn S.E."/>
            <person name="Nealson K.H."/>
            <person name="Kurokawa K."/>
            <person name="Hongoh Y."/>
        </authorList>
    </citation>
    <scope>NUCLEOTIDE SEQUENCE [LARGE SCALE GENOMIC DNA]</scope>
    <source>
        <strain evidence="3 4">S42</strain>
    </source>
</reference>
<feature type="non-terminal residue" evidence="3">
    <location>
        <position position="175"/>
    </location>
</feature>
<dbReference type="AlphaFoldDB" id="A0A6V8PNI2"/>
<dbReference type="InterPro" id="IPR050123">
    <property type="entry name" value="Prok_molybdopt-oxidoreductase"/>
</dbReference>
<dbReference type="Gene3D" id="3.40.228.10">
    <property type="entry name" value="Dimethylsulfoxide Reductase, domain 2"/>
    <property type="match status" value="1"/>
</dbReference>
<evidence type="ECO:0000313" key="3">
    <source>
        <dbReference type="EMBL" id="GFP34119.1"/>
    </source>
</evidence>
<gene>
    <name evidence="3" type="ORF">HKBW3S42_02459</name>
</gene>
<proteinExistence type="predicted"/>
<sequence>NVVNFITGTNTKEAHPVIDNMMIKAYRKGAKIVISDPRKISMGKFAYMQMQQRPGTDIALLNSMAHVILKEGLHNEKFIAEHTTGFEEWKKFIEEFTPDVGEKLTGVPKEAIMKAAITYGSSRKAEIYYKMGINQHTHGKKKVNAKAHLAILTGKIGRELNGINPVRETRMVKGV</sequence>
<dbReference type="EMBL" id="BLSA01000961">
    <property type="protein sequence ID" value="GFP34119.1"/>
    <property type="molecule type" value="Genomic_DNA"/>
</dbReference>
<feature type="domain" description="Molybdopterin oxidoreductase" evidence="2">
    <location>
        <begin position="6"/>
        <end position="164"/>
    </location>
</feature>
<organism evidence="3 4">
    <name type="scientific">Candidatus Hakubella thermalkaliphila</name>
    <dbReference type="NCBI Taxonomy" id="2754717"/>
    <lineage>
        <taxon>Bacteria</taxon>
        <taxon>Bacillati</taxon>
        <taxon>Actinomycetota</taxon>
        <taxon>Actinomycetota incertae sedis</taxon>
        <taxon>Candidatus Hakubellales</taxon>
        <taxon>Candidatus Hakubellaceae</taxon>
        <taxon>Candidatus Hakubella</taxon>
    </lineage>
</organism>
<comment type="caution">
    <text evidence="3">The sequence shown here is derived from an EMBL/GenBank/DDBJ whole genome shotgun (WGS) entry which is preliminary data.</text>
</comment>
<keyword evidence="1" id="KW-0560">Oxidoreductase</keyword>
<dbReference type="InterPro" id="IPR006656">
    <property type="entry name" value="Mopterin_OxRdtase"/>
</dbReference>
<evidence type="ECO:0000259" key="2">
    <source>
        <dbReference type="Pfam" id="PF00384"/>
    </source>
</evidence>
<dbReference type="PANTHER" id="PTHR43105:SF14">
    <property type="entry name" value="FORMATE DEHYDROGENASE H"/>
    <property type="match status" value="1"/>
</dbReference>
<dbReference type="PANTHER" id="PTHR43105">
    <property type="entry name" value="RESPIRATORY NITRATE REDUCTASE"/>
    <property type="match status" value="1"/>
</dbReference>
<accession>A0A6V8PNI2</accession>
<dbReference type="Proteomes" id="UP000568877">
    <property type="component" value="Unassembled WGS sequence"/>
</dbReference>
<dbReference type="GO" id="GO:0003954">
    <property type="term" value="F:NADH dehydrogenase activity"/>
    <property type="evidence" value="ECO:0007669"/>
    <property type="project" value="TreeGrafter"/>
</dbReference>
<dbReference type="Pfam" id="PF00384">
    <property type="entry name" value="Molybdopterin"/>
    <property type="match status" value="1"/>
</dbReference>
<dbReference type="SUPFAM" id="SSF53706">
    <property type="entry name" value="Formate dehydrogenase/DMSO reductase, domains 1-3"/>
    <property type="match status" value="1"/>
</dbReference>
<evidence type="ECO:0000313" key="4">
    <source>
        <dbReference type="Proteomes" id="UP000568877"/>
    </source>
</evidence>
<name>A0A6V8PNI2_9ACTN</name>
<dbReference type="GO" id="GO:0022904">
    <property type="term" value="P:respiratory electron transport chain"/>
    <property type="evidence" value="ECO:0007669"/>
    <property type="project" value="TreeGrafter"/>
</dbReference>